<gene>
    <name evidence="2" type="ORF">ASNO1_33450</name>
</gene>
<evidence type="ECO:0000313" key="2">
    <source>
        <dbReference type="EMBL" id="GMU07092.1"/>
    </source>
</evidence>
<reference evidence="2 3" key="1">
    <citation type="journal article" date="2024" name="Arch. Microbiol.">
        <title>Corallococcus caeni sp. nov., a novel myxobacterium isolated from activated sludge.</title>
        <authorList>
            <person name="Tomita S."/>
            <person name="Nakai R."/>
            <person name="Kuroda K."/>
            <person name="Kurashita H."/>
            <person name="Hatamoto M."/>
            <person name="Yamaguchi T."/>
            <person name="Narihiro T."/>
        </authorList>
    </citation>
    <scope>NUCLEOTIDE SEQUENCE [LARGE SCALE GENOMIC DNA]</scope>
    <source>
        <strain evidence="2 3">NO1</strain>
    </source>
</reference>
<feature type="chain" id="PRO_5046063849" description="Lipoprotein" evidence="1">
    <location>
        <begin position="21"/>
        <end position="268"/>
    </location>
</feature>
<name>A0ABQ6QSU9_9BACT</name>
<protein>
    <recommendedName>
        <fullName evidence="4">Lipoprotein</fullName>
    </recommendedName>
</protein>
<dbReference type="Proteomes" id="UP001342631">
    <property type="component" value="Unassembled WGS sequence"/>
</dbReference>
<keyword evidence="3" id="KW-1185">Reference proteome</keyword>
<proteinExistence type="predicted"/>
<evidence type="ECO:0000256" key="1">
    <source>
        <dbReference type="SAM" id="SignalP"/>
    </source>
</evidence>
<keyword evidence="1" id="KW-0732">Signal</keyword>
<evidence type="ECO:0000313" key="3">
    <source>
        <dbReference type="Proteomes" id="UP001342631"/>
    </source>
</evidence>
<accession>A0ABQ6QSU9</accession>
<feature type="signal peptide" evidence="1">
    <location>
        <begin position="1"/>
        <end position="20"/>
    </location>
</feature>
<dbReference type="PROSITE" id="PS51257">
    <property type="entry name" value="PROKAR_LIPOPROTEIN"/>
    <property type="match status" value="1"/>
</dbReference>
<comment type="caution">
    <text evidence="2">The sequence shown here is derived from an EMBL/GenBank/DDBJ whole genome shotgun (WGS) entry which is preliminary data.</text>
</comment>
<organism evidence="2 3">
    <name type="scientific">Corallococcus caeni</name>
    <dbReference type="NCBI Taxonomy" id="3082388"/>
    <lineage>
        <taxon>Bacteria</taxon>
        <taxon>Pseudomonadati</taxon>
        <taxon>Myxococcota</taxon>
        <taxon>Myxococcia</taxon>
        <taxon>Myxococcales</taxon>
        <taxon>Cystobacterineae</taxon>
        <taxon>Myxococcaceae</taxon>
        <taxon>Corallococcus</taxon>
    </lineage>
</organism>
<sequence length="268" mass="29503">MSRFAALWLACALLTACAGGARRSRHGELGFVDTETAGKARYAAYVAEQASASATRAAVSPLLRAIPPAVLALMQENHDADELEKQLAACAVQAEQVGNARYFQDRPPTRQECAEVVETDRCGKPVTRAMQLGKQKHVLALQCAEQVLKKLWPAPFSIEQRYRYYPNARMVETVSRKEEARLIAEGCTDELRGTIKPDLVLHGDRNLLKAALTLDFKFPCPDSNAPRWTEYGSNSPYAYESQGAIYEKALGGQALLVSPKAGMEPFER</sequence>
<evidence type="ECO:0008006" key="4">
    <source>
        <dbReference type="Google" id="ProtNLM"/>
    </source>
</evidence>
<dbReference type="EMBL" id="BTTX01000003">
    <property type="protein sequence ID" value="GMU07092.1"/>
    <property type="molecule type" value="Genomic_DNA"/>
</dbReference>
<dbReference type="RefSeq" id="WP_338277939.1">
    <property type="nucleotide sequence ID" value="NZ_BTTX01000003.1"/>
</dbReference>